<evidence type="ECO:0000313" key="2">
    <source>
        <dbReference type="Proteomes" id="UP000198816"/>
    </source>
</evidence>
<dbReference type="STRING" id="1058.SAMN05421783_11878"/>
<accession>A0A1H3A5S8</accession>
<organism evidence="1 2">
    <name type="scientific">Thiocapsa roseopersicina</name>
    <dbReference type="NCBI Taxonomy" id="1058"/>
    <lineage>
        <taxon>Bacteria</taxon>
        <taxon>Pseudomonadati</taxon>
        <taxon>Pseudomonadota</taxon>
        <taxon>Gammaproteobacteria</taxon>
        <taxon>Chromatiales</taxon>
        <taxon>Chromatiaceae</taxon>
        <taxon>Thiocapsa</taxon>
    </lineage>
</organism>
<dbReference type="Pfam" id="PF09617">
    <property type="entry name" value="Cas_GSU0053"/>
    <property type="match status" value="1"/>
</dbReference>
<dbReference type="RefSeq" id="WP_093035144.1">
    <property type="nucleotide sequence ID" value="NZ_FNNZ01000018.1"/>
</dbReference>
<dbReference type="Proteomes" id="UP000198816">
    <property type="component" value="Unassembled WGS sequence"/>
</dbReference>
<dbReference type="OrthoDB" id="3464590at2"/>
<dbReference type="EMBL" id="FNNZ01000018">
    <property type="protein sequence ID" value="SDX24986.1"/>
    <property type="molecule type" value="Genomic_DNA"/>
</dbReference>
<keyword evidence="2" id="KW-1185">Reference proteome</keyword>
<evidence type="ECO:0000313" key="1">
    <source>
        <dbReference type="EMBL" id="SDX24986.1"/>
    </source>
</evidence>
<dbReference type="AlphaFoldDB" id="A0A1H3A5S8"/>
<sequence length="329" mass="35909">MAIDLAALNNSHRLLFAIPLKPLLGHRFQPTGFPGLGASTFRTSEGDSLLVESAQSMANRLEMMVWDEAEQDVKQALRGLSHVRIERSDGSFLTDTILESHRINSPYLLAESSKKFLVMLKEALGVSTSGPIDRRKLARVLLNFDVGCLLHGVFLARPELAGGRLRVARSLSAFIEADGVQIAASGGVKNDHVNPQGDTKVGFGNVPFARDEFTADRLTLYVNLDLAQIRGFGLDEAAQRLLILLALYKLRALLDAGLRLRTACDLTVASEHVAAINPVNFLLPTMAEIEPELKEAIAACSPPMEVRKAIYGDEIVPKRDAQTEAETED</sequence>
<reference evidence="2" key="1">
    <citation type="submission" date="2016-10" db="EMBL/GenBank/DDBJ databases">
        <authorList>
            <person name="Varghese N."/>
            <person name="Submissions S."/>
        </authorList>
    </citation>
    <scope>NUCLEOTIDE SEQUENCE [LARGE SCALE GENOMIC DNA]</scope>
    <source>
        <strain evidence="2">DSM 217</strain>
    </source>
</reference>
<protein>
    <submittedName>
        <fullName evidence="1">CRISPR-associated protein Csb1</fullName>
    </submittedName>
</protein>
<gene>
    <name evidence="1" type="ORF">SAMN05421783_11878</name>
</gene>
<dbReference type="InterPro" id="IPR013403">
    <property type="entry name" value="CRISPR-assoc_prot_Csb1/Cas7u"/>
</dbReference>
<dbReference type="NCBIfam" id="TIGR02570">
    <property type="entry name" value="cas7_GSU0053"/>
    <property type="match status" value="1"/>
</dbReference>
<proteinExistence type="predicted"/>
<name>A0A1H3A5S8_THIRO</name>